<dbReference type="InterPro" id="IPR012094">
    <property type="entry name" value="tRNA_Ile_lys_synt"/>
</dbReference>
<evidence type="ECO:0000256" key="4">
    <source>
        <dbReference type="ARBA" id="ARBA00022694"/>
    </source>
</evidence>
<comment type="function">
    <text evidence="8">Ligates lysine onto the cytidine present at position 34 of the AUA codon-specific tRNA(Ile) that contains the anticodon CAU, in an ATP-dependent manner. Cytidine is converted to lysidine, thus changing the amino acid specificity of the tRNA from methionine to isoleucine.</text>
</comment>
<dbReference type="NCBIfam" id="TIGR02433">
    <property type="entry name" value="lysidine_TilS_C"/>
    <property type="match status" value="1"/>
</dbReference>
<accession>A0ABQ6HG30</accession>
<comment type="similarity">
    <text evidence="8">Belongs to the tRNA(Ile)-lysidine synthase family.</text>
</comment>
<comment type="caution">
    <text evidence="10">The sequence shown here is derived from an EMBL/GenBank/DDBJ whole genome shotgun (WGS) entry which is preliminary data.</text>
</comment>
<comment type="subcellular location">
    <subcellularLocation>
        <location evidence="1 8">Cytoplasm</location>
    </subcellularLocation>
</comment>
<dbReference type="Pfam" id="PF11734">
    <property type="entry name" value="TilS_C"/>
    <property type="match status" value="1"/>
</dbReference>
<dbReference type="InterPro" id="IPR011063">
    <property type="entry name" value="TilS/TtcA_N"/>
</dbReference>
<gene>
    <name evidence="8 10" type="primary">tilS</name>
    <name evidence="10" type="ORF">tloyanaT_33090</name>
</gene>
<evidence type="ECO:0000259" key="9">
    <source>
        <dbReference type="SMART" id="SM00977"/>
    </source>
</evidence>
<reference evidence="10 11" key="1">
    <citation type="submission" date="2023-03" db="EMBL/GenBank/DDBJ databases">
        <title>Thalassotalea loyana LMG 22536T draft genome sequence.</title>
        <authorList>
            <person name="Sawabe T."/>
        </authorList>
    </citation>
    <scope>NUCLEOTIDE SEQUENCE [LARGE SCALE GENOMIC DNA]</scope>
    <source>
        <strain evidence="10 11">LMG 22536</strain>
    </source>
</reference>
<dbReference type="InterPro" id="IPR012796">
    <property type="entry name" value="Lysidine-tRNA-synth_C"/>
</dbReference>
<comment type="catalytic activity">
    <reaction evidence="7 8">
        <text>cytidine(34) in tRNA(Ile2) + L-lysine + ATP = lysidine(34) in tRNA(Ile2) + AMP + diphosphate + H(+)</text>
        <dbReference type="Rhea" id="RHEA:43744"/>
        <dbReference type="Rhea" id="RHEA-COMP:10625"/>
        <dbReference type="Rhea" id="RHEA-COMP:10670"/>
        <dbReference type="ChEBI" id="CHEBI:15378"/>
        <dbReference type="ChEBI" id="CHEBI:30616"/>
        <dbReference type="ChEBI" id="CHEBI:32551"/>
        <dbReference type="ChEBI" id="CHEBI:33019"/>
        <dbReference type="ChEBI" id="CHEBI:82748"/>
        <dbReference type="ChEBI" id="CHEBI:83665"/>
        <dbReference type="ChEBI" id="CHEBI:456215"/>
        <dbReference type="EC" id="6.3.4.19"/>
    </reaction>
</comment>
<evidence type="ECO:0000256" key="3">
    <source>
        <dbReference type="ARBA" id="ARBA00022598"/>
    </source>
</evidence>
<evidence type="ECO:0000256" key="7">
    <source>
        <dbReference type="ARBA" id="ARBA00048539"/>
    </source>
</evidence>
<keyword evidence="11" id="KW-1185">Reference proteome</keyword>
<evidence type="ECO:0000256" key="5">
    <source>
        <dbReference type="ARBA" id="ARBA00022741"/>
    </source>
</evidence>
<dbReference type="Pfam" id="PF01171">
    <property type="entry name" value="ATP_bind_3"/>
    <property type="match status" value="1"/>
</dbReference>
<keyword evidence="6 8" id="KW-0067">ATP-binding</keyword>
<evidence type="ECO:0000313" key="10">
    <source>
        <dbReference type="EMBL" id="GLX87056.1"/>
    </source>
</evidence>
<dbReference type="EC" id="6.3.4.19" evidence="8"/>
<dbReference type="InterPro" id="IPR012795">
    <property type="entry name" value="tRNA_Ile_lys_synt_N"/>
</dbReference>
<dbReference type="EMBL" id="BSSV01000008">
    <property type="protein sequence ID" value="GLX87056.1"/>
    <property type="molecule type" value="Genomic_DNA"/>
</dbReference>
<dbReference type="Gene3D" id="1.20.59.20">
    <property type="match status" value="1"/>
</dbReference>
<keyword evidence="5 8" id="KW-0547">Nucleotide-binding</keyword>
<dbReference type="RefSeq" id="WP_284300717.1">
    <property type="nucleotide sequence ID" value="NZ_BSSV01000008.1"/>
</dbReference>
<protein>
    <recommendedName>
        <fullName evidence="8">tRNA(Ile)-lysidine synthase</fullName>
        <ecNumber evidence="8">6.3.4.19</ecNumber>
    </recommendedName>
    <alternativeName>
        <fullName evidence="8">tRNA(Ile)-2-lysyl-cytidine synthase</fullName>
    </alternativeName>
    <alternativeName>
        <fullName evidence="8">tRNA(Ile)-lysidine synthetase</fullName>
    </alternativeName>
</protein>
<dbReference type="Proteomes" id="UP001157134">
    <property type="component" value="Unassembled WGS sequence"/>
</dbReference>
<evidence type="ECO:0000313" key="11">
    <source>
        <dbReference type="Proteomes" id="UP001157134"/>
    </source>
</evidence>
<dbReference type="PANTHER" id="PTHR43033">
    <property type="entry name" value="TRNA(ILE)-LYSIDINE SYNTHASE-RELATED"/>
    <property type="match status" value="1"/>
</dbReference>
<comment type="domain">
    <text evidence="8">The N-terminal region contains the highly conserved SGGXDS motif, predicted to be a P-loop motif involved in ATP binding.</text>
</comment>
<dbReference type="CDD" id="cd01992">
    <property type="entry name" value="TilS_N"/>
    <property type="match status" value="1"/>
</dbReference>
<evidence type="ECO:0000256" key="6">
    <source>
        <dbReference type="ARBA" id="ARBA00022840"/>
    </source>
</evidence>
<evidence type="ECO:0000256" key="2">
    <source>
        <dbReference type="ARBA" id="ARBA00022490"/>
    </source>
</evidence>
<name>A0ABQ6HG30_9GAMM</name>
<sequence>MHLIEQAILSTVKLMPERPIAIAYSGGVDSQVLLHAISQLKQRGDITNEIVACHIHHGLSRFADDWQVFCRQQAEVQNVGFVTANVELKITAQQSVEAIAREARYQAFKRLLPENSVILTGHHLDDQAETVLLALKRGAGVAGLSAMKSSTCLFDREICRPLLAISREQIEQYASTNDIEYIDDDSNTNEQFDRNFIRHQIMPVLSERWQSITHTIARSAMHCQQSQALLDELAQQDQESACNHDSALAIDKLMSLSLERRNNLLRFVLKRDYDVVPSSAQLNEINVQMIAQGDKTPEVRISDIMVRRFQQALYFTPVFGDVSHWLYTFAAEQIADVVVELPDNIGRIEFKDTPTNCTEKVQVIAPKDGQQVELRFTHNNPKCLPDYRNHSKELKKILQELKIAPWQRKRIPFLYYDDELVAAMGYFVCKPFAPNTSSTNLTLNYYFEQDSR</sequence>
<proteinExistence type="inferred from homology"/>
<feature type="domain" description="Lysidine-tRNA(Ile) synthetase C-terminal" evidence="9">
    <location>
        <begin position="372"/>
        <end position="445"/>
    </location>
</feature>
<feature type="binding site" evidence="8">
    <location>
        <begin position="25"/>
        <end position="30"/>
    </location>
    <ligand>
        <name>ATP</name>
        <dbReference type="ChEBI" id="CHEBI:30616"/>
    </ligand>
</feature>
<evidence type="ECO:0000256" key="1">
    <source>
        <dbReference type="ARBA" id="ARBA00004496"/>
    </source>
</evidence>
<organism evidence="10 11">
    <name type="scientific">Thalassotalea loyana</name>
    <dbReference type="NCBI Taxonomy" id="280483"/>
    <lineage>
        <taxon>Bacteria</taxon>
        <taxon>Pseudomonadati</taxon>
        <taxon>Pseudomonadota</taxon>
        <taxon>Gammaproteobacteria</taxon>
        <taxon>Alteromonadales</taxon>
        <taxon>Colwelliaceae</taxon>
        <taxon>Thalassotalea</taxon>
    </lineage>
</organism>
<dbReference type="InterPro" id="IPR014729">
    <property type="entry name" value="Rossmann-like_a/b/a_fold"/>
</dbReference>
<dbReference type="InterPro" id="IPR015262">
    <property type="entry name" value="tRNA_Ile_lys_synt_subst-bd"/>
</dbReference>
<dbReference type="NCBIfam" id="TIGR02432">
    <property type="entry name" value="lysidine_TilS_N"/>
    <property type="match status" value="1"/>
</dbReference>
<dbReference type="SUPFAM" id="SSF82829">
    <property type="entry name" value="MesJ substrate recognition domain-like"/>
    <property type="match status" value="1"/>
</dbReference>
<dbReference type="SUPFAM" id="SSF56037">
    <property type="entry name" value="PheT/TilS domain"/>
    <property type="match status" value="1"/>
</dbReference>
<keyword evidence="4 8" id="KW-0819">tRNA processing</keyword>
<dbReference type="HAMAP" id="MF_01161">
    <property type="entry name" value="tRNA_Ile_lys_synt"/>
    <property type="match status" value="1"/>
</dbReference>
<dbReference type="Gene3D" id="3.40.50.620">
    <property type="entry name" value="HUPs"/>
    <property type="match status" value="1"/>
</dbReference>
<keyword evidence="2 8" id="KW-0963">Cytoplasm</keyword>
<dbReference type="PANTHER" id="PTHR43033:SF1">
    <property type="entry name" value="TRNA(ILE)-LYSIDINE SYNTHASE-RELATED"/>
    <property type="match status" value="1"/>
</dbReference>
<dbReference type="Pfam" id="PF09179">
    <property type="entry name" value="TilS"/>
    <property type="match status" value="1"/>
</dbReference>
<dbReference type="SMART" id="SM00977">
    <property type="entry name" value="TilS_C"/>
    <property type="match status" value="1"/>
</dbReference>
<dbReference type="SUPFAM" id="SSF52402">
    <property type="entry name" value="Adenine nucleotide alpha hydrolases-like"/>
    <property type="match status" value="1"/>
</dbReference>
<keyword evidence="3 8" id="KW-0436">Ligase</keyword>
<evidence type="ECO:0000256" key="8">
    <source>
        <dbReference type="HAMAP-Rule" id="MF_01161"/>
    </source>
</evidence>